<reference evidence="4 5" key="1">
    <citation type="submission" date="2020-02" db="EMBL/GenBank/DDBJ databases">
        <title>Whole-genome analyses of novel actinobacteria.</title>
        <authorList>
            <person name="Sahin N."/>
        </authorList>
    </citation>
    <scope>NUCLEOTIDE SEQUENCE [LARGE SCALE GENOMIC DNA]</scope>
    <source>
        <strain evidence="4 5">A7024</strain>
    </source>
</reference>
<name>A0A6G4U1L3_9ACTN</name>
<dbReference type="Pfam" id="PF11887">
    <property type="entry name" value="Mce4_CUP1"/>
    <property type="match status" value="1"/>
</dbReference>
<dbReference type="Pfam" id="PF02470">
    <property type="entry name" value="MlaD"/>
    <property type="match status" value="1"/>
</dbReference>
<feature type="domain" description="Mce/MlaD" evidence="2">
    <location>
        <begin position="33"/>
        <end position="108"/>
    </location>
</feature>
<evidence type="ECO:0000256" key="1">
    <source>
        <dbReference type="SAM" id="MobiDB-lite"/>
    </source>
</evidence>
<gene>
    <name evidence="4" type="ORF">G5C51_19005</name>
</gene>
<evidence type="ECO:0000259" key="3">
    <source>
        <dbReference type="Pfam" id="PF11887"/>
    </source>
</evidence>
<sequence>MWGRRLMVIIVVLALLGVVGAWGAGKVFGSSDSKKITAYFDRAVSVHEGSDVRVLGVKIGTVDDIEPRGKQVKVELSVDDGVKVPRRVQAVVVAPSVVAGRFVQLSPPWQAGEQFPDGGVIPATDTATPVEVDELMKSVTDLSEALGPKGANKNGALSDLLNTGAANLKGNGKAFGETIKNLGGAASVLNGNSGDLVKTVEGLQKFTTMLKKNDKGVRTAAKQLADVSKFLSDDKENLAAALKDLGTALGQVKGFIQENRGRLKSNVDRLAKLTQSVVDQRKSVAEALDVLPLAAQNIDNAYNPRTNTLDGRANINELTMTRGGNSLKSAGLEAVPETRRSSLPALPLPSVGDVYGTPAKAGDDE</sequence>
<evidence type="ECO:0000313" key="4">
    <source>
        <dbReference type="EMBL" id="NGN65973.1"/>
    </source>
</evidence>
<organism evidence="4 5">
    <name type="scientific">Streptomyces coryli</name>
    <dbReference type="NCBI Taxonomy" id="1128680"/>
    <lineage>
        <taxon>Bacteria</taxon>
        <taxon>Bacillati</taxon>
        <taxon>Actinomycetota</taxon>
        <taxon>Actinomycetes</taxon>
        <taxon>Kitasatosporales</taxon>
        <taxon>Streptomycetaceae</taxon>
        <taxon>Streptomyces</taxon>
    </lineage>
</organism>
<evidence type="ECO:0000259" key="2">
    <source>
        <dbReference type="Pfam" id="PF02470"/>
    </source>
</evidence>
<protein>
    <submittedName>
        <fullName evidence="4">MCE family protein</fullName>
    </submittedName>
</protein>
<keyword evidence="5" id="KW-1185">Reference proteome</keyword>
<proteinExistence type="predicted"/>
<dbReference type="InterPro" id="IPR052336">
    <property type="entry name" value="MlaD_Phospholipid_Transporter"/>
</dbReference>
<dbReference type="InterPro" id="IPR005693">
    <property type="entry name" value="Mce"/>
</dbReference>
<comment type="caution">
    <text evidence="4">The sequence shown here is derived from an EMBL/GenBank/DDBJ whole genome shotgun (WGS) entry which is preliminary data.</text>
</comment>
<dbReference type="InterPro" id="IPR003399">
    <property type="entry name" value="Mce/MlaD"/>
</dbReference>
<dbReference type="AlphaFoldDB" id="A0A6G4U1L3"/>
<dbReference type="InterPro" id="IPR024516">
    <property type="entry name" value="Mce_C"/>
</dbReference>
<dbReference type="GO" id="GO:0005576">
    <property type="term" value="C:extracellular region"/>
    <property type="evidence" value="ECO:0007669"/>
    <property type="project" value="TreeGrafter"/>
</dbReference>
<dbReference type="PANTHER" id="PTHR33371:SF4">
    <property type="entry name" value="INTERMEMBRANE PHOSPHOLIPID TRANSPORT SYSTEM BINDING PROTEIN MLAD"/>
    <property type="match status" value="1"/>
</dbReference>
<dbReference type="NCBIfam" id="TIGR00996">
    <property type="entry name" value="Mtu_fam_mce"/>
    <property type="match status" value="1"/>
</dbReference>
<dbReference type="EMBL" id="JAAKZV010000079">
    <property type="protein sequence ID" value="NGN65973.1"/>
    <property type="molecule type" value="Genomic_DNA"/>
</dbReference>
<dbReference type="Proteomes" id="UP000481583">
    <property type="component" value="Unassembled WGS sequence"/>
</dbReference>
<feature type="domain" description="Mammalian cell entry C-terminal" evidence="3">
    <location>
        <begin position="113"/>
        <end position="301"/>
    </location>
</feature>
<dbReference type="PANTHER" id="PTHR33371">
    <property type="entry name" value="INTERMEMBRANE PHOSPHOLIPID TRANSPORT SYSTEM BINDING PROTEIN MLAD-RELATED"/>
    <property type="match status" value="1"/>
</dbReference>
<accession>A0A6G4U1L3</accession>
<feature type="region of interest" description="Disordered" evidence="1">
    <location>
        <begin position="335"/>
        <end position="365"/>
    </location>
</feature>
<evidence type="ECO:0000313" key="5">
    <source>
        <dbReference type="Proteomes" id="UP000481583"/>
    </source>
</evidence>